<dbReference type="GO" id="GO:0051301">
    <property type="term" value="P:cell division"/>
    <property type="evidence" value="ECO:0007669"/>
    <property type="project" value="UniProtKB-KW"/>
</dbReference>
<dbReference type="Gene3D" id="3.40.1390.10">
    <property type="entry name" value="MurE/MurF, N-terminal domain"/>
    <property type="match status" value="1"/>
</dbReference>
<reference evidence="15 16" key="1">
    <citation type="submission" date="2019-06" db="EMBL/GenBank/DDBJ databases">
        <title>Description of Kitasatospora acidophila sp. nov. isolated from pine grove soil, and reclassification of Streptomyces novaecaesareae to Kitasatospora novaeceasareae comb. nov.</title>
        <authorList>
            <person name="Kim M.J."/>
        </authorList>
    </citation>
    <scope>NUCLEOTIDE SEQUENCE [LARGE SCALE GENOMIC DNA]</scope>
    <source>
        <strain evidence="15 16">MMS16-CNU292</strain>
    </source>
</reference>
<dbReference type="UniPathway" id="UPA00219"/>
<dbReference type="PANTHER" id="PTHR43024">
    <property type="entry name" value="UDP-N-ACETYLMURAMOYL-TRIPEPTIDE--D-ALANYL-D-ALANINE LIGASE"/>
    <property type="match status" value="1"/>
</dbReference>
<keyword evidence="2 10" id="KW-0436">Ligase</keyword>
<evidence type="ECO:0000256" key="5">
    <source>
        <dbReference type="ARBA" id="ARBA00022840"/>
    </source>
</evidence>
<dbReference type="InterPro" id="IPR036565">
    <property type="entry name" value="Mur-like_cat_sf"/>
</dbReference>
<dbReference type="InterPro" id="IPR000713">
    <property type="entry name" value="Mur_ligase_N"/>
</dbReference>
<dbReference type="GO" id="GO:0005524">
    <property type="term" value="F:ATP binding"/>
    <property type="evidence" value="ECO:0007669"/>
    <property type="project" value="UniProtKB-UniRule"/>
</dbReference>
<dbReference type="SUPFAM" id="SSF53244">
    <property type="entry name" value="MurD-like peptide ligases, peptide-binding domain"/>
    <property type="match status" value="1"/>
</dbReference>
<dbReference type="RefSeq" id="WP_141633181.1">
    <property type="nucleotide sequence ID" value="NZ_VIGB01000003.1"/>
</dbReference>
<dbReference type="InterPro" id="IPR004101">
    <property type="entry name" value="Mur_ligase_C"/>
</dbReference>
<dbReference type="GO" id="GO:0008766">
    <property type="term" value="F:UDP-N-acetylmuramoylalanyl-D-glutamyl-2,6-diaminopimelate-D-alanyl-D-alanine ligase activity"/>
    <property type="evidence" value="ECO:0007669"/>
    <property type="project" value="RHEA"/>
</dbReference>
<dbReference type="GO" id="GO:0009252">
    <property type="term" value="P:peptidoglycan biosynthetic process"/>
    <property type="evidence" value="ECO:0007669"/>
    <property type="project" value="UniProtKB-UniRule"/>
</dbReference>
<dbReference type="SUPFAM" id="SSF63418">
    <property type="entry name" value="MurE/MurF N-terminal domain"/>
    <property type="match status" value="1"/>
</dbReference>
<keyword evidence="16" id="KW-1185">Reference proteome</keyword>
<feature type="binding site" evidence="10">
    <location>
        <begin position="110"/>
        <end position="116"/>
    </location>
    <ligand>
        <name>ATP</name>
        <dbReference type="ChEBI" id="CHEBI:30616"/>
    </ligand>
</feature>
<evidence type="ECO:0000256" key="2">
    <source>
        <dbReference type="ARBA" id="ARBA00022598"/>
    </source>
</evidence>
<evidence type="ECO:0000256" key="7">
    <source>
        <dbReference type="ARBA" id="ARBA00022984"/>
    </source>
</evidence>
<dbReference type="PANTHER" id="PTHR43024:SF1">
    <property type="entry name" value="UDP-N-ACETYLMURAMOYL-TRIPEPTIDE--D-ALANYL-D-ALANINE LIGASE"/>
    <property type="match status" value="1"/>
</dbReference>
<dbReference type="GO" id="GO:0071555">
    <property type="term" value="P:cell wall organization"/>
    <property type="evidence" value="ECO:0007669"/>
    <property type="project" value="UniProtKB-KW"/>
</dbReference>
<dbReference type="OrthoDB" id="9800958at2"/>
<evidence type="ECO:0000256" key="4">
    <source>
        <dbReference type="ARBA" id="ARBA00022741"/>
    </source>
</evidence>
<dbReference type="Pfam" id="PF01225">
    <property type="entry name" value="Mur_ligase"/>
    <property type="match status" value="1"/>
</dbReference>
<organism evidence="15 16">
    <name type="scientific">Kitasatospora acidiphila</name>
    <dbReference type="NCBI Taxonomy" id="2567942"/>
    <lineage>
        <taxon>Bacteria</taxon>
        <taxon>Bacillati</taxon>
        <taxon>Actinomycetota</taxon>
        <taxon>Actinomycetes</taxon>
        <taxon>Kitasatosporales</taxon>
        <taxon>Streptomycetaceae</taxon>
        <taxon>Kitasatospora</taxon>
    </lineage>
</organism>
<evidence type="ECO:0000256" key="9">
    <source>
        <dbReference type="ARBA" id="ARBA00023316"/>
    </source>
</evidence>
<dbReference type="InterPro" id="IPR013221">
    <property type="entry name" value="Mur_ligase_cen"/>
</dbReference>
<evidence type="ECO:0000313" key="15">
    <source>
        <dbReference type="EMBL" id="TQF02488.1"/>
    </source>
</evidence>
<dbReference type="HAMAP" id="MF_02019">
    <property type="entry name" value="MurF"/>
    <property type="match status" value="1"/>
</dbReference>
<comment type="pathway">
    <text evidence="10 11">Cell wall biogenesis; peptidoglycan biosynthesis.</text>
</comment>
<dbReference type="Gene3D" id="3.40.1190.10">
    <property type="entry name" value="Mur-like, catalytic domain"/>
    <property type="match status" value="1"/>
</dbReference>
<dbReference type="GO" id="GO:0005737">
    <property type="term" value="C:cytoplasm"/>
    <property type="evidence" value="ECO:0007669"/>
    <property type="project" value="UniProtKB-SubCell"/>
</dbReference>
<evidence type="ECO:0000256" key="11">
    <source>
        <dbReference type="RuleBase" id="RU004136"/>
    </source>
</evidence>
<dbReference type="Pfam" id="PF02875">
    <property type="entry name" value="Mur_ligase_C"/>
    <property type="match status" value="1"/>
</dbReference>
<dbReference type="GO" id="GO:0008360">
    <property type="term" value="P:regulation of cell shape"/>
    <property type="evidence" value="ECO:0007669"/>
    <property type="project" value="UniProtKB-KW"/>
</dbReference>
<keyword evidence="9 10" id="KW-0961">Cell wall biogenesis/degradation</keyword>
<dbReference type="Proteomes" id="UP000319103">
    <property type="component" value="Unassembled WGS sequence"/>
</dbReference>
<evidence type="ECO:0000256" key="6">
    <source>
        <dbReference type="ARBA" id="ARBA00022960"/>
    </source>
</evidence>
<evidence type="ECO:0000256" key="3">
    <source>
        <dbReference type="ARBA" id="ARBA00022618"/>
    </source>
</evidence>
<keyword evidence="6 10" id="KW-0133">Cell shape</keyword>
<feature type="domain" description="Mur ligase C-terminal" evidence="13">
    <location>
        <begin position="319"/>
        <end position="444"/>
    </location>
</feature>
<dbReference type="InterPro" id="IPR005863">
    <property type="entry name" value="UDP-N-AcMur_synth"/>
</dbReference>
<dbReference type="Pfam" id="PF08245">
    <property type="entry name" value="Mur_ligase_M"/>
    <property type="match status" value="1"/>
</dbReference>
<dbReference type="GO" id="GO:0047480">
    <property type="term" value="F:UDP-N-acetylmuramoyl-tripeptide-D-alanyl-D-alanine ligase activity"/>
    <property type="evidence" value="ECO:0007669"/>
    <property type="project" value="UniProtKB-UniRule"/>
</dbReference>
<keyword evidence="8 10" id="KW-0131">Cell cycle</keyword>
<evidence type="ECO:0000313" key="16">
    <source>
        <dbReference type="Proteomes" id="UP000319103"/>
    </source>
</evidence>
<dbReference type="InterPro" id="IPR035911">
    <property type="entry name" value="MurE/MurF_N"/>
</dbReference>
<comment type="similarity">
    <text evidence="10">Belongs to the MurCDEF family. MurF subfamily.</text>
</comment>
<feature type="domain" description="Mur ligase central" evidence="14">
    <location>
        <begin position="109"/>
        <end position="296"/>
    </location>
</feature>
<dbReference type="Gene3D" id="3.90.190.20">
    <property type="entry name" value="Mur ligase, C-terminal domain"/>
    <property type="match status" value="1"/>
</dbReference>
<evidence type="ECO:0000256" key="1">
    <source>
        <dbReference type="ARBA" id="ARBA00022490"/>
    </source>
</evidence>
<feature type="domain" description="Mur ligase N-terminal catalytic" evidence="12">
    <location>
        <begin position="33"/>
        <end position="93"/>
    </location>
</feature>
<keyword evidence="5 10" id="KW-0067">ATP-binding</keyword>
<evidence type="ECO:0000256" key="10">
    <source>
        <dbReference type="HAMAP-Rule" id="MF_02019"/>
    </source>
</evidence>
<evidence type="ECO:0000259" key="13">
    <source>
        <dbReference type="Pfam" id="PF02875"/>
    </source>
</evidence>
<dbReference type="InterPro" id="IPR051046">
    <property type="entry name" value="MurCDEF_CellWall_CoF430Synth"/>
</dbReference>
<comment type="function">
    <text evidence="10 11">Involved in cell wall formation. Catalyzes the final step in the synthesis of UDP-N-acetylmuramoyl-pentapeptide, the precursor of murein.</text>
</comment>
<dbReference type="AlphaFoldDB" id="A0A540W0F1"/>
<keyword evidence="4 10" id="KW-0547">Nucleotide-binding</keyword>
<name>A0A540W0F1_9ACTN</name>
<evidence type="ECO:0000259" key="14">
    <source>
        <dbReference type="Pfam" id="PF08245"/>
    </source>
</evidence>
<dbReference type="EMBL" id="VIGB01000003">
    <property type="protein sequence ID" value="TQF02488.1"/>
    <property type="molecule type" value="Genomic_DNA"/>
</dbReference>
<dbReference type="EC" id="6.3.2.10" evidence="10 11"/>
<accession>A0A540W0F1</accession>
<keyword evidence="7 10" id="KW-0573">Peptidoglycan synthesis</keyword>
<proteinExistence type="inferred from homology"/>
<protein>
    <recommendedName>
        <fullName evidence="10 11">UDP-N-acetylmuramoyl-tripeptide--D-alanyl-D-alanine ligase</fullName>
        <ecNumber evidence="10 11">6.3.2.10</ecNumber>
    </recommendedName>
    <alternativeName>
        <fullName evidence="10">D-alanyl-D-alanine-adding enzyme</fullName>
    </alternativeName>
</protein>
<dbReference type="NCBIfam" id="TIGR01143">
    <property type="entry name" value="murF"/>
    <property type="match status" value="1"/>
</dbReference>
<comment type="subcellular location">
    <subcellularLocation>
        <location evidence="10 11">Cytoplasm</location>
    </subcellularLocation>
</comment>
<keyword evidence="1 10" id="KW-0963">Cytoplasm</keyword>
<comment type="caution">
    <text evidence="15">The sequence shown here is derived from an EMBL/GenBank/DDBJ whole genome shotgun (WGS) entry which is preliminary data.</text>
</comment>
<comment type="catalytic activity">
    <reaction evidence="10 11">
        <text>D-alanyl-D-alanine + UDP-N-acetyl-alpha-D-muramoyl-L-alanyl-gamma-D-glutamyl-meso-2,6-diaminopimelate + ATP = UDP-N-acetyl-alpha-D-muramoyl-L-alanyl-gamma-D-glutamyl-meso-2,6-diaminopimeloyl-D-alanyl-D-alanine + ADP + phosphate + H(+)</text>
        <dbReference type="Rhea" id="RHEA:28374"/>
        <dbReference type="ChEBI" id="CHEBI:15378"/>
        <dbReference type="ChEBI" id="CHEBI:30616"/>
        <dbReference type="ChEBI" id="CHEBI:43474"/>
        <dbReference type="ChEBI" id="CHEBI:57822"/>
        <dbReference type="ChEBI" id="CHEBI:61386"/>
        <dbReference type="ChEBI" id="CHEBI:83905"/>
        <dbReference type="ChEBI" id="CHEBI:456216"/>
        <dbReference type="EC" id="6.3.2.10"/>
    </reaction>
</comment>
<dbReference type="InterPro" id="IPR036615">
    <property type="entry name" value="Mur_ligase_C_dom_sf"/>
</dbReference>
<evidence type="ECO:0000259" key="12">
    <source>
        <dbReference type="Pfam" id="PF01225"/>
    </source>
</evidence>
<gene>
    <name evidence="10" type="primary">murF</name>
    <name evidence="15" type="ORF">E6W39_09645</name>
</gene>
<evidence type="ECO:0000256" key="8">
    <source>
        <dbReference type="ARBA" id="ARBA00023306"/>
    </source>
</evidence>
<keyword evidence="3 10" id="KW-0132">Cell division</keyword>
<dbReference type="SUPFAM" id="SSF53623">
    <property type="entry name" value="MurD-like peptide ligases, catalytic domain"/>
    <property type="match status" value="1"/>
</dbReference>
<sequence>MIPLTLHQIAQLVGGTLYDAPDPAAMVDRPAVVDSRLAEPGSLFAALAGDRTDGHRFAVEAVEAGAVAVLAERPVGVPAVVVPEVLAALAELARAAAGRLTDATVVALTGSAGKTSTKDLLSQVLPALGRTVATPLSYNNQIGLPLTVLRADAETRYLLLEMGASQAGDIAWLTGIAPPRVGLVLNIGTAHIGKFGGTKQAIAAAKGELVEALPSDGLAVLNADDPYVMSMASRTAARVLTFGRSGGDVRAGAVELDEAGRPYFTLTDQHGEVAPVRLALYGAHQVANATGAAAVALGLGLPLDEVAELLSKAQPLTPGRMQVLERPDGVTVVNDAFNANPDSVAVALMALAAMAGGRRRTVAVLGEMAELGEHSGDHHEEVGRLVAAAKVDSLIAVGEREAELIHRQARAAGVASMLVADRVAALEVLRQLLRPGDLVLVKGSHATGLAETAEQLCALPEAAR</sequence>